<protein>
    <recommendedName>
        <fullName evidence="2">Large polyvalent protein-associated domain-containing protein</fullName>
    </recommendedName>
</protein>
<sequence>MICTKQKHKLSDLKKTISGHVIPKSERDQLHNYERIMREIKENPQPTPGKTPTDYYRNSKKMGENCERDGGYWESNVEMTARAFACYVKDRLPYQSDYLVGHAESCVTIAFDKSGHSEVIRAYPQGEERKAINAAFDEIVADLKLERIFTHTAEITALEASAIPLKDVAQLSLFGSDKPSVIGQLASAKAAEKAAPTPKKTHEPER</sequence>
<evidence type="ECO:0000259" key="2">
    <source>
        <dbReference type="Pfam" id="PF18796"/>
    </source>
</evidence>
<dbReference type="InterPro" id="IPR041047">
    <property type="entry name" value="LPD1"/>
</dbReference>
<dbReference type="AlphaFoldDB" id="A0A564UH44"/>
<keyword evidence="4" id="KW-1185">Reference proteome</keyword>
<feature type="region of interest" description="Disordered" evidence="1">
    <location>
        <begin position="40"/>
        <end position="61"/>
    </location>
</feature>
<feature type="compositionally biased region" description="Low complexity" evidence="1">
    <location>
        <begin position="186"/>
        <end position="198"/>
    </location>
</feature>
<organism evidence="3 4">
    <name type="scientific">Faecalibacterium prausnitzii</name>
    <dbReference type="NCBI Taxonomy" id="853"/>
    <lineage>
        <taxon>Bacteria</taxon>
        <taxon>Bacillati</taxon>
        <taxon>Bacillota</taxon>
        <taxon>Clostridia</taxon>
        <taxon>Eubacteriales</taxon>
        <taxon>Oscillospiraceae</taxon>
        <taxon>Faecalibacterium</taxon>
    </lineage>
</organism>
<proteinExistence type="predicted"/>
<feature type="region of interest" description="Disordered" evidence="1">
    <location>
        <begin position="185"/>
        <end position="206"/>
    </location>
</feature>
<evidence type="ECO:0000313" key="3">
    <source>
        <dbReference type="EMBL" id="VUX18867.1"/>
    </source>
</evidence>
<dbReference type="Pfam" id="PF18796">
    <property type="entry name" value="LPD1"/>
    <property type="match status" value="1"/>
</dbReference>
<reference evidence="3 4" key="1">
    <citation type="submission" date="2019-07" db="EMBL/GenBank/DDBJ databases">
        <authorList>
            <person name="Hibberd C M."/>
            <person name="Gehrig L. J."/>
            <person name="Chang H.-W."/>
            <person name="Venkatesh S."/>
        </authorList>
    </citation>
    <scope>NUCLEOTIDE SEQUENCE [LARGE SCALE GENOMIC DNA]</scope>
    <source>
        <strain evidence="3">Faecalibacterium_prausnitzii_JG_BgPS064</strain>
    </source>
</reference>
<gene>
    <name evidence="3" type="ORF">FPPS064S07_01466</name>
</gene>
<evidence type="ECO:0000313" key="4">
    <source>
        <dbReference type="Proteomes" id="UP000406184"/>
    </source>
</evidence>
<evidence type="ECO:0000256" key="1">
    <source>
        <dbReference type="SAM" id="MobiDB-lite"/>
    </source>
</evidence>
<accession>A0A564UH44</accession>
<feature type="domain" description="Large polyvalent protein-associated" evidence="2">
    <location>
        <begin position="66"/>
        <end position="144"/>
    </location>
</feature>
<dbReference type="Proteomes" id="UP000406184">
    <property type="component" value="Unassembled WGS sequence"/>
</dbReference>
<dbReference type="EMBL" id="CABHMY010000144">
    <property type="protein sequence ID" value="VUX18867.1"/>
    <property type="molecule type" value="Genomic_DNA"/>
</dbReference>
<name>A0A564UH44_9FIRM</name>